<keyword evidence="2" id="KW-0812">Transmembrane</keyword>
<feature type="compositionally biased region" description="Low complexity" evidence="1">
    <location>
        <begin position="139"/>
        <end position="159"/>
    </location>
</feature>
<feature type="transmembrane region" description="Helical" evidence="2">
    <location>
        <begin position="93"/>
        <end position="114"/>
    </location>
</feature>
<protein>
    <submittedName>
        <fullName evidence="4">DUF2510 domain-containing protein</fullName>
    </submittedName>
</protein>
<comment type="caution">
    <text evidence="4">The sequence shown here is derived from an EMBL/GenBank/DDBJ whole genome shotgun (WGS) entry which is preliminary data.</text>
</comment>
<gene>
    <name evidence="4" type="ORF">OKJ99_19890</name>
</gene>
<reference evidence="4 5" key="1">
    <citation type="submission" date="2022-10" db="EMBL/GenBank/DDBJ databases">
        <authorList>
            <person name="Xie J."/>
            <person name="Shen N."/>
        </authorList>
    </citation>
    <scope>NUCLEOTIDE SEQUENCE [LARGE SCALE GENOMIC DNA]</scope>
    <source>
        <strain evidence="4 5">YIM65594</strain>
    </source>
</reference>
<dbReference type="EMBL" id="JAOZYC010000122">
    <property type="protein sequence ID" value="MEB8339755.1"/>
    <property type="molecule type" value="Genomic_DNA"/>
</dbReference>
<feature type="compositionally biased region" description="Pro residues" evidence="1">
    <location>
        <begin position="43"/>
        <end position="56"/>
    </location>
</feature>
<sequence>MTSQTPAGWYPDPGQIPNGPRTERWWDGARWTDQTRPATTAPSPQPQPQPQPPSQHPAPFAQHPAAPGINPAYPNHPGHPGQLPPKSRGRGRVAIAAGIAVVVLAGIGTGVYALTSGGGGEGKNDKADSRSQSPKETTPGDPDAPGGEGESPAPDAPGATPRAPLDKGFATDVGNGVALPVIKDWTGTDGAGVAGLTVGPYPCPNSKDDVCVKGGASTSSAKRLKLDAKTAKAAAKEDIAKNAKSSYGGKTYQGITGHKQLFAKAVTVAGQQGYRVRWSVETKSGVDAWVESAAFPSPANPDKLVVLRAGIDVPHTAADKAKGPDAGAIDKILKGIKKASVTGDGDAGENV</sequence>
<dbReference type="RefSeq" id="WP_326018115.1">
    <property type="nucleotide sequence ID" value="NZ_JAOZYC010000122.1"/>
</dbReference>
<evidence type="ECO:0000256" key="1">
    <source>
        <dbReference type="SAM" id="MobiDB-lite"/>
    </source>
</evidence>
<name>A0ABU6F6X4_9ACTN</name>
<proteinExistence type="predicted"/>
<feature type="domain" description="DUF2510" evidence="3">
    <location>
        <begin position="7"/>
        <end position="43"/>
    </location>
</feature>
<organism evidence="4 5">
    <name type="scientific">Streptomyces endophyticus</name>
    <dbReference type="NCBI Taxonomy" id="714166"/>
    <lineage>
        <taxon>Bacteria</taxon>
        <taxon>Bacillati</taxon>
        <taxon>Actinomycetota</taxon>
        <taxon>Actinomycetes</taxon>
        <taxon>Kitasatosporales</taxon>
        <taxon>Streptomycetaceae</taxon>
        <taxon>Streptomyces</taxon>
    </lineage>
</organism>
<dbReference type="InterPro" id="IPR018929">
    <property type="entry name" value="DUF2510"/>
</dbReference>
<accession>A0ABU6F6X4</accession>
<feature type="compositionally biased region" description="Low complexity" evidence="1">
    <location>
        <begin position="57"/>
        <end position="67"/>
    </location>
</feature>
<keyword evidence="5" id="KW-1185">Reference proteome</keyword>
<dbReference type="Pfam" id="PF10708">
    <property type="entry name" value="DUF2510"/>
    <property type="match status" value="1"/>
</dbReference>
<dbReference type="Proteomes" id="UP001354931">
    <property type="component" value="Unassembled WGS sequence"/>
</dbReference>
<evidence type="ECO:0000256" key="2">
    <source>
        <dbReference type="SAM" id="Phobius"/>
    </source>
</evidence>
<keyword evidence="2" id="KW-1133">Transmembrane helix</keyword>
<evidence type="ECO:0000313" key="5">
    <source>
        <dbReference type="Proteomes" id="UP001354931"/>
    </source>
</evidence>
<feature type="region of interest" description="Disordered" evidence="1">
    <location>
        <begin position="1"/>
        <end position="89"/>
    </location>
</feature>
<evidence type="ECO:0000313" key="4">
    <source>
        <dbReference type="EMBL" id="MEB8339755.1"/>
    </source>
</evidence>
<evidence type="ECO:0000259" key="3">
    <source>
        <dbReference type="Pfam" id="PF10708"/>
    </source>
</evidence>
<feature type="region of interest" description="Disordered" evidence="1">
    <location>
        <begin position="116"/>
        <end position="169"/>
    </location>
</feature>
<keyword evidence="2" id="KW-0472">Membrane</keyword>